<keyword evidence="4" id="KW-1185">Reference proteome</keyword>
<dbReference type="InterPro" id="IPR029058">
    <property type="entry name" value="AB_hydrolase_fold"/>
</dbReference>
<dbReference type="OrthoDB" id="108903at2"/>
<dbReference type="RefSeq" id="WP_052108857.1">
    <property type="nucleotide sequence ID" value="NZ_CCSE01000001.1"/>
</dbReference>
<accession>A0A078M1G3</accession>
<dbReference type="STRING" id="1461582.BN1048_01269"/>
<feature type="domain" description="Peptidase S9 prolyl oligopeptidase catalytic" evidence="2">
    <location>
        <begin position="366"/>
        <end position="566"/>
    </location>
</feature>
<evidence type="ECO:0000313" key="3">
    <source>
        <dbReference type="EMBL" id="CEA01198.1"/>
    </source>
</evidence>
<dbReference type="GO" id="GO:0006508">
    <property type="term" value="P:proteolysis"/>
    <property type="evidence" value="ECO:0007669"/>
    <property type="project" value="InterPro"/>
</dbReference>
<evidence type="ECO:0000256" key="1">
    <source>
        <dbReference type="ARBA" id="ARBA00022801"/>
    </source>
</evidence>
<dbReference type="EMBL" id="CCSE01000001">
    <property type="protein sequence ID" value="CEA01198.1"/>
    <property type="molecule type" value="Genomic_DNA"/>
</dbReference>
<evidence type="ECO:0000259" key="2">
    <source>
        <dbReference type="Pfam" id="PF00326"/>
    </source>
</evidence>
<reference evidence="3 4" key="1">
    <citation type="submission" date="2014-07" db="EMBL/GenBank/DDBJ databases">
        <authorList>
            <person name="Urmite Genomes Urmite Genomes"/>
        </authorList>
    </citation>
    <scope>NUCLEOTIDE SEQUENCE [LARGE SCALE GENOMIC DNA]</scope>
    <source>
        <strain evidence="3 4">13MG44_air</strain>
    </source>
</reference>
<dbReference type="PRINTS" id="PR00862">
    <property type="entry name" value="PROLIGOPTASE"/>
</dbReference>
<keyword evidence="1" id="KW-0378">Hydrolase</keyword>
<sequence>MTEFTKYLSLKMDKSEENLYVISDETGKRELHSYNIQSQRYVKVSDEQENVKNYWFADGGLLLATDLNGNEREQLTYFKEEEKYQLTADDNYYHHYGVYMNSSFIYLRHHKDGKIFELMDHSDGHETVLNSFEVPSSIIGKFDDNHILMSQAVDNLDKTIHLYNIKTAELKDTGLPAGRFGNYHSLSDSEALFTSDYLEGNLNLYKLNKKTFEFKKLTYFKWDIQKVKVLEDKNTVIFEVNKKGFSKLFKYDVENDFLEKLKYKNNGVVHSLVHSADKLYVLYSDMTTPHAVYEYDLADGSTEKLFGNDEADTAVETMHSTYPSFDGLDVPYYLYVQNSSNAPTAIHVHGGPESQARPEFNELYYKLYKEGYQIAVPNIRGSTGYSKFYIGLDNKEKRMDAAKDVVELREHLINHHSADKNNIFIMGRSYGGFMTLLLITQFPKLWKGAVDIVGISHFTTLLSNTPAWRREQRSHEYGFIGEHDEFMQCIAPLNNSQRIRCPLRIFHSHNDVRVPYSESLQMYEKMKEQDKDVELTAYENEGHQYLYTDNQDDMNTKLIAFFNDQTEK</sequence>
<organism evidence="3 4">
    <name type="scientific">Jeotgalicoccus saudimassiliensis</name>
    <dbReference type="NCBI Taxonomy" id="1461582"/>
    <lineage>
        <taxon>Bacteria</taxon>
        <taxon>Bacillati</taxon>
        <taxon>Bacillota</taxon>
        <taxon>Bacilli</taxon>
        <taxon>Bacillales</taxon>
        <taxon>Staphylococcaceae</taxon>
        <taxon>Jeotgalicoccus</taxon>
    </lineage>
</organism>
<protein>
    <submittedName>
        <fullName evidence="3">Prolyl endopeptidase</fullName>
    </submittedName>
</protein>
<dbReference type="SUPFAM" id="SSF82171">
    <property type="entry name" value="DPP6 N-terminal domain-like"/>
    <property type="match status" value="1"/>
</dbReference>
<dbReference type="InterPro" id="IPR002470">
    <property type="entry name" value="Peptidase_S9A"/>
</dbReference>
<gene>
    <name evidence="3" type="ORF">BN1048_01269</name>
</gene>
<dbReference type="PANTHER" id="PTHR42776:SF27">
    <property type="entry name" value="DIPEPTIDYL PEPTIDASE FAMILY MEMBER 6"/>
    <property type="match status" value="1"/>
</dbReference>
<dbReference type="Proteomes" id="UP000044136">
    <property type="component" value="Unassembled WGS sequence"/>
</dbReference>
<dbReference type="HOGENOM" id="CLU_008615_3_2_9"/>
<proteinExistence type="predicted"/>
<dbReference type="SUPFAM" id="SSF53474">
    <property type="entry name" value="alpha/beta-Hydrolases"/>
    <property type="match status" value="1"/>
</dbReference>
<dbReference type="Gene3D" id="3.40.50.1820">
    <property type="entry name" value="alpha/beta hydrolase"/>
    <property type="match status" value="1"/>
</dbReference>
<dbReference type="GO" id="GO:0004252">
    <property type="term" value="F:serine-type endopeptidase activity"/>
    <property type="evidence" value="ECO:0007669"/>
    <property type="project" value="InterPro"/>
</dbReference>
<dbReference type="eggNOG" id="COG1506">
    <property type="taxonomic scope" value="Bacteria"/>
</dbReference>
<name>A0A078M1G3_9STAP</name>
<dbReference type="Pfam" id="PF00326">
    <property type="entry name" value="Peptidase_S9"/>
    <property type="match status" value="1"/>
</dbReference>
<dbReference type="InterPro" id="IPR001375">
    <property type="entry name" value="Peptidase_S9_cat"/>
</dbReference>
<dbReference type="AlphaFoldDB" id="A0A078M1G3"/>
<evidence type="ECO:0000313" key="4">
    <source>
        <dbReference type="Proteomes" id="UP000044136"/>
    </source>
</evidence>
<dbReference type="PANTHER" id="PTHR42776">
    <property type="entry name" value="SERINE PEPTIDASE S9 FAMILY MEMBER"/>
    <property type="match status" value="1"/>
</dbReference>